<reference evidence="2 3" key="1">
    <citation type="journal article" date="2016" name="Int. J. Syst. Evol. Microbiol.">
        <title>Agromyces aureus sp. nov., isolated from the rhizosphere of Salix caprea L. grown in a heavy-metal-contaminated soil.</title>
        <authorList>
            <person name="Corretto E."/>
            <person name="Antonielli L."/>
            <person name="Sessitsch A."/>
            <person name="Compant S."/>
            <person name="Gorfer M."/>
            <person name="Kuffner M."/>
            <person name="Brader G."/>
        </authorList>
    </citation>
    <scope>NUCLEOTIDE SEQUENCE [LARGE SCALE GENOMIC DNA]</scope>
    <source>
        <strain evidence="2 3">AR33</strain>
    </source>
</reference>
<evidence type="ECO:0000313" key="2">
    <source>
        <dbReference type="EMBL" id="ANJ28070.1"/>
    </source>
</evidence>
<sequence length="144" mass="16418">MTTNNVHTAFARAREARIDEAEIAWIASKRGAAMRSRDADWLAARYEPGARVVGPTPPITRIADPTIDAVRIWEWFELLQGRIRWTVGIADVRLDGDLAVCRTREHVSYRALAHRRVRLELATTIGLRRHPDGWRIEWEIAIGA</sequence>
<keyword evidence="3" id="KW-1185">Reference proteome</keyword>
<proteinExistence type="predicted"/>
<dbReference type="STRING" id="453304.ATC03_16490"/>
<reference evidence="3" key="2">
    <citation type="submission" date="2016-01" db="EMBL/GenBank/DDBJ databases">
        <title>Complete genome sequence of Agromyces aureus AR33T and comparison with related organisms.</title>
        <authorList>
            <person name="Corretto E."/>
            <person name="Antonielli L."/>
            <person name="Sessitsch A."/>
            <person name="Brader G."/>
        </authorList>
    </citation>
    <scope>NUCLEOTIDE SEQUENCE [LARGE SCALE GENOMIC DNA]</scope>
    <source>
        <strain evidence="3">AR33</strain>
    </source>
</reference>
<dbReference type="AlphaFoldDB" id="A0A191WID1"/>
<dbReference type="Proteomes" id="UP000078437">
    <property type="component" value="Chromosome"/>
</dbReference>
<dbReference type="Pfam" id="PF13474">
    <property type="entry name" value="SnoaL_3"/>
    <property type="match status" value="1"/>
</dbReference>
<dbReference type="KEGG" id="agy:ATC03_16490"/>
<name>A0A191WID1_9MICO</name>
<dbReference type="InterPro" id="IPR037401">
    <property type="entry name" value="SnoaL-like"/>
</dbReference>
<dbReference type="Gene3D" id="3.10.450.50">
    <property type="match status" value="1"/>
</dbReference>
<dbReference type="OrthoDB" id="9812295at2"/>
<accession>A0A191WID1</accession>
<evidence type="ECO:0000259" key="1">
    <source>
        <dbReference type="Pfam" id="PF13474"/>
    </source>
</evidence>
<feature type="domain" description="SnoaL-like" evidence="1">
    <location>
        <begin position="32"/>
        <end position="137"/>
    </location>
</feature>
<dbReference type="SUPFAM" id="SSF54427">
    <property type="entry name" value="NTF2-like"/>
    <property type="match status" value="1"/>
</dbReference>
<dbReference type="RefSeq" id="WP_067879472.1">
    <property type="nucleotide sequence ID" value="NZ_CP013979.1"/>
</dbReference>
<organism evidence="2 3">
    <name type="scientific">Agromyces aureus</name>
    <dbReference type="NCBI Taxonomy" id="453304"/>
    <lineage>
        <taxon>Bacteria</taxon>
        <taxon>Bacillati</taxon>
        <taxon>Actinomycetota</taxon>
        <taxon>Actinomycetes</taxon>
        <taxon>Micrococcales</taxon>
        <taxon>Microbacteriaceae</taxon>
        <taxon>Agromyces</taxon>
    </lineage>
</organism>
<dbReference type="EMBL" id="CP013979">
    <property type="protein sequence ID" value="ANJ28070.1"/>
    <property type="molecule type" value="Genomic_DNA"/>
</dbReference>
<protein>
    <recommendedName>
        <fullName evidence="1">SnoaL-like domain-containing protein</fullName>
    </recommendedName>
</protein>
<gene>
    <name evidence="2" type="ORF">ATC03_16490</name>
</gene>
<dbReference type="InterPro" id="IPR032710">
    <property type="entry name" value="NTF2-like_dom_sf"/>
</dbReference>
<evidence type="ECO:0000313" key="3">
    <source>
        <dbReference type="Proteomes" id="UP000078437"/>
    </source>
</evidence>